<dbReference type="AlphaFoldDB" id="A0A543NF22"/>
<gene>
    <name evidence="2" type="ORF">FHX37_0294</name>
</gene>
<evidence type="ECO:0000313" key="2">
    <source>
        <dbReference type="EMBL" id="TQN30416.1"/>
    </source>
</evidence>
<evidence type="ECO:0008006" key="4">
    <source>
        <dbReference type="Google" id="ProtNLM"/>
    </source>
</evidence>
<keyword evidence="1" id="KW-0812">Transmembrane</keyword>
<reference evidence="2 3" key="1">
    <citation type="submission" date="2019-06" db="EMBL/GenBank/DDBJ databases">
        <title>Sequencing the genomes of 1000 actinobacteria strains.</title>
        <authorList>
            <person name="Klenk H.-P."/>
        </authorList>
    </citation>
    <scope>NUCLEOTIDE SEQUENCE [LARGE SCALE GENOMIC DNA]</scope>
    <source>
        <strain evidence="2 3">DSM 45015</strain>
    </source>
</reference>
<feature type="transmembrane region" description="Helical" evidence="1">
    <location>
        <begin position="252"/>
        <end position="268"/>
    </location>
</feature>
<dbReference type="Proteomes" id="UP000317422">
    <property type="component" value="Unassembled WGS sequence"/>
</dbReference>
<feature type="transmembrane region" description="Helical" evidence="1">
    <location>
        <begin position="457"/>
        <end position="476"/>
    </location>
</feature>
<accession>A0A543NF22</accession>
<feature type="transmembrane region" description="Helical" evidence="1">
    <location>
        <begin position="39"/>
        <end position="57"/>
    </location>
</feature>
<keyword evidence="1" id="KW-0472">Membrane</keyword>
<proteinExistence type="predicted"/>
<name>A0A543NF22_9ACTN</name>
<feature type="transmembrane region" description="Helical" evidence="1">
    <location>
        <begin position="12"/>
        <end position="32"/>
    </location>
</feature>
<feature type="transmembrane region" description="Helical" evidence="1">
    <location>
        <begin position="198"/>
        <end position="214"/>
    </location>
</feature>
<sequence length="673" mass="71816">MPPTPARVFARATAVPALALAAWLLVALPLLITGQFTPLAGLLLGVPAVVAALVFLPRLVPDPPSGGSGWWPLVATAAITVVFAAVQIAYHAEALVIRRDPSSYAQFTIWIAEHGSLPIPQQRELIAGDEPALSYESLAYYQVGDVIWPQFLAGAPLTLSLGYWIGGVPGMLVTAPLLGALGVWTFAGLAVRLIGARWAPLAALLLAVCLPQQWVSRSTYSEPAAQILLLGALALTVDALTRRSGTGGRWTAAHTLAATAGALFGLALVVRVDALRDILPVVVFCGMLLLSRNGRALPLLAGLVAGLGYGFTAAFGLSRPYLEHLSESFGPLLLITVGVVLGTTVMAAALWRRGVPRTDRPAWLPTAVGALVLVTVAALALRPLLFTQRGHNEPGTGAYVGQVQEIEGLPVEPARTYAETSLTWVGWYVGLPTVVLATLGAALLLRRVMLGRDTVWLLPLMVLSWSVATTLLRPSITPDHPWASRRLVVLVLPAFVLLAVWFTAWARRTLPCRYRSFRDGWVAASPAVAGVVLMLVPTLLTAQGVMTYRSDVGSVRESRQLCEALPADASVLIVDASAANYMQLIRGMCDVPTAAARESGREEVRHYAARIRERDRTPVLAASDRGALIDAAPQRVQLEHPFDVDSDKDPSTLTKPPAGPWPFTGDVWVAVLD</sequence>
<dbReference type="EMBL" id="VFQC01000001">
    <property type="protein sequence ID" value="TQN30416.1"/>
    <property type="molecule type" value="Genomic_DNA"/>
</dbReference>
<keyword evidence="1" id="KW-1133">Transmembrane helix</keyword>
<organism evidence="2 3">
    <name type="scientific">Haloactinospora alba</name>
    <dbReference type="NCBI Taxonomy" id="405555"/>
    <lineage>
        <taxon>Bacteria</taxon>
        <taxon>Bacillati</taxon>
        <taxon>Actinomycetota</taxon>
        <taxon>Actinomycetes</taxon>
        <taxon>Streptosporangiales</taxon>
        <taxon>Nocardiopsidaceae</taxon>
        <taxon>Haloactinospora</taxon>
    </lineage>
</organism>
<feature type="transmembrane region" description="Helical" evidence="1">
    <location>
        <begin position="146"/>
        <end position="165"/>
    </location>
</feature>
<protein>
    <recommendedName>
        <fullName evidence="4">4-amino-4-deoxy-L-arabinose transferase-like glycosyltransferase</fullName>
    </recommendedName>
</protein>
<feature type="transmembrane region" description="Helical" evidence="1">
    <location>
        <begin position="220"/>
        <end position="240"/>
    </location>
</feature>
<feature type="transmembrane region" description="Helical" evidence="1">
    <location>
        <begin position="363"/>
        <end position="385"/>
    </location>
</feature>
<dbReference type="OrthoDB" id="5196235at2"/>
<feature type="transmembrane region" description="Helical" evidence="1">
    <location>
        <begin position="520"/>
        <end position="540"/>
    </location>
</feature>
<comment type="caution">
    <text evidence="2">The sequence shown here is derived from an EMBL/GenBank/DDBJ whole genome shotgun (WGS) entry which is preliminary data.</text>
</comment>
<feature type="transmembrane region" description="Helical" evidence="1">
    <location>
        <begin position="329"/>
        <end position="351"/>
    </location>
</feature>
<feature type="transmembrane region" description="Helical" evidence="1">
    <location>
        <begin position="297"/>
        <end position="317"/>
    </location>
</feature>
<feature type="transmembrane region" description="Helical" evidence="1">
    <location>
        <begin position="69"/>
        <end position="90"/>
    </location>
</feature>
<evidence type="ECO:0000313" key="3">
    <source>
        <dbReference type="Proteomes" id="UP000317422"/>
    </source>
</evidence>
<dbReference type="RefSeq" id="WP_141921671.1">
    <property type="nucleotide sequence ID" value="NZ_VFQC01000001.1"/>
</dbReference>
<feature type="transmembrane region" description="Helical" evidence="1">
    <location>
        <begin position="488"/>
        <end position="508"/>
    </location>
</feature>
<feature type="transmembrane region" description="Helical" evidence="1">
    <location>
        <begin position="425"/>
        <end position="445"/>
    </location>
</feature>
<evidence type="ECO:0000256" key="1">
    <source>
        <dbReference type="SAM" id="Phobius"/>
    </source>
</evidence>
<keyword evidence="3" id="KW-1185">Reference proteome</keyword>